<gene>
    <name evidence="1" type="ORF">COS61_02825</name>
</gene>
<comment type="caution">
    <text evidence="1">The sequence shown here is derived from an EMBL/GenBank/DDBJ whole genome shotgun (WGS) entry which is preliminary data.</text>
</comment>
<protein>
    <submittedName>
        <fullName evidence="1">Uncharacterized protein</fullName>
    </submittedName>
</protein>
<dbReference type="EMBL" id="PEVJ01000069">
    <property type="protein sequence ID" value="PIU98171.1"/>
    <property type="molecule type" value="Genomic_DNA"/>
</dbReference>
<proteinExistence type="predicted"/>
<name>A0A2M7B4X4_9BACT</name>
<dbReference type="AlphaFoldDB" id="A0A2M7B4X4"/>
<dbReference type="Proteomes" id="UP000228949">
    <property type="component" value="Unassembled WGS sequence"/>
</dbReference>
<organism evidence="1 2">
    <name type="scientific">Candidatus Wolfebacteria bacterium CG03_land_8_20_14_0_80_40_12</name>
    <dbReference type="NCBI Taxonomy" id="1975069"/>
    <lineage>
        <taxon>Bacteria</taxon>
        <taxon>Candidatus Wolfeibacteriota</taxon>
    </lineage>
</organism>
<reference evidence="2" key="1">
    <citation type="submission" date="2017-09" db="EMBL/GenBank/DDBJ databases">
        <title>Depth-based differentiation of microbial function through sediment-hosted aquifers and enrichment of novel symbionts in the deep terrestrial subsurface.</title>
        <authorList>
            <person name="Probst A.J."/>
            <person name="Ladd B."/>
            <person name="Jarett J.K."/>
            <person name="Geller-Mcgrath D.E."/>
            <person name="Sieber C.M.K."/>
            <person name="Emerson J.B."/>
            <person name="Anantharaman K."/>
            <person name="Thomas B.C."/>
            <person name="Malmstrom R."/>
            <person name="Stieglmeier M."/>
            <person name="Klingl A."/>
            <person name="Woyke T."/>
            <person name="Ryan C.M."/>
            <person name="Banfield J.F."/>
        </authorList>
    </citation>
    <scope>NUCLEOTIDE SEQUENCE [LARGE SCALE GENOMIC DNA]</scope>
</reference>
<evidence type="ECO:0000313" key="2">
    <source>
        <dbReference type="Proteomes" id="UP000228949"/>
    </source>
</evidence>
<evidence type="ECO:0000313" key="1">
    <source>
        <dbReference type="EMBL" id="PIU98171.1"/>
    </source>
</evidence>
<sequence>YSKGLTLEQIKKDAKKKKIIYSRFTRPAKLLLTLAGSVKKAQEAIDKVAQWANSRGLDYAIETVFKKWLELDRLKPKEIIKKPYYKDNPMVWSETKRKWYVINEYDEWLEFAGKEEDIEWRIVK</sequence>
<accession>A0A2M7B4X4</accession>
<feature type="non-terminal residue" evidence="1">
    <location>
        <position position="1"/>
    </location>
</feature>